<feature type="compositionally biased region" description="Acidic residues" evidence="3">
    <location>
        <begin position="546"/>
        <end position="565"/>
    </location>
</feature>
<dbReference type="InterPro" id="IPR025160">
    <property type="entry name" value="AATF"/>
</dbReference>
<feature type="domain" description="AATF leucine zipper-containing" evidence="5">
    <location>
        <begin position="255"/>
        <end position="377"/>
    </location>
</feature>
<sequence>MTPEGKTRSSLGRSLADQLKDLEDPMPKDFDPEDQDEGLRSDDDRSVADDNAGREHYEDVGKSKLRKPQAVSLGKEYAGSKVSRADLEAESDDDPFAKHSEDEDVSGEDDEEEDSGDDGEELDEDDEIDSADAFGESDEERFKDFKFRASKQSRVADVDGEDESDDDEEGEDGMELDGSASDQDSEEISEGDSDALSGDEHDEDESDLSGDEDEEEDDIPAPTAGQSDERDELRRLMATDQKSIAATISQAAKADAAKGFAVKQQRSAFDALLNTRIKLQKGLTSVNALPDAAKEAESIDEEAIRSAESAALALWTTLEDLRLALADAQSKDSSKKRKRPSPVSSTTSSASLWKRMMDLETESVAHRRATLDKWSVKVRGSNATLPNARGKLLGSASGSQQTITAVLDAHIATENGERASKRSRQSNGTTSNSDAPEPVYDDTLFYQSLLRDLVEQRMSSSDAITNGVETLHIQLPAVNPTTGMRKDKVKRAVDTKASKGRKMRYTVHEKLQNFLVPEDRGTWTNKAREEFFASLLGKTASGQLREEDDEEADQNGVESDEDAEEGGLRLFRS</sequence>
<feature type="compositionally biased region" description="Low complexity" evidence="3">
    <location>
        <begin position="341"/>
        <end position="350"/>
    </location>
</feature>
<dbReference type="GO" id="GO:0005730">
    <property type="term" value="C:nucleolus"/>
    <property type="evidence" value="ECO:0007669"/>
    <property type="project" value="TreeGrafter"/>
</dbReference>
<evidence type="ECO:0000256" key="2">
    <source>
        <dbReference type="ARBA" id="ARBA00013850"/>
    </source>
</evidence>
<feature type="compositionally biased region" description="Basic and acidic residues" evidence="3">
    <location>
        <begin position="18"/>
        <end position="30"/>
    </location>
</feature>
<dbReference type="eggNOG" id="KOG2773">
    <property type="taxonomic scope" value="Eukaryota"/>
</dbReference>
<evidence type="ECO:0000256" key="1">
    <source>
        <dbReference type="ARBA" id="ARBA00008966"/>
    </source>
</evidence>
<feature type="region of interest" description="Disordered" evidence="3">
    <location>
        <begin position="328"/>
        <end position="350"/>
    </location>
</feature>
<feature type="region of interest" description="Disordered" evidence="3">
    <location>
        <begin position="415"/>
        <end position="439"/>
    </location>
</feature>
<feature type="compositionally biased region" description="Acidic residues" evidence="3">
    <location>
        <begin position="183"/>
        <end position="193"/>
    </location>
</feature>
<dbReference type="Proteomes" id="UP000018001">
    <property type="component" value="Unassembled WGS sequence"/>
</dbReference>
<dbReference type="InterPro" id="IPR012617">
    <property type="entry name" value="AATF_C"/>
</dbReference>
<feature type="domain" description="Apoptosis-antagonizing transcription factor C-terminal" evidence="4">
    <location>
        <begin position="446"/>
        <end position="536"/>
    </location>
</feature>
<name>V5I353_BYSSN</name>
<dbReference type="InParanoid" id="V5I353"/>
<proteinExistence type="inferred from homology"/>
<feature type="region of interest" description="Disordered" evidence="3">
    <location>
        <begin position="1"/>
        <end position="233"/>
    </location>
</feature>
<comment type="caution">
    <text evidence="6">The sequence shown here is derived from an EMBL/GenBank/DDBJ whole genome shotgun (WGS) entry which is preliminary data.</text>
</comment>
<feature type="compositionally biased region" description="Acidic residues" evidence="3">
    <location>
        <begin position="102"/>
        <end position="139"/>
    </location>
</feature>
<dbReference type="Pfam" id="PF13339">
    <property type="entry name" value="AATF-Che1"/>
    <property type="match status" value="1"/>
</dbReference>
<accession>V5I353</accession>
<comment type="similarity">
    <text evidence="1">Belongs to the AATF family.</text>
</comment>
<protein>
    <recommendedName>
        <fullName evidence="2">Protein BFR2</fullName>
    </recommendedName>
</protein>
<feature type="compositionally biased region" description="Basic and acidic residues" evidence="3">
    <location>
        <begin position="37"/>
        <end position="62"/>
    </location>
</feature>
<dbReference type="OrthoDB" id="5783963at2759"/>
<evidence type="ECO:0000313" key="6">
    <source>
        <dbReference type="EMBL" id="GAD97465.1"/>
    </source>
</evidence>
<evidence type="ECO:0000259" key="5">
    <source>
        <dbReference type="Pfam" id="PF13339"/>
    </source>
</evidence>
<dbReference type="AlphaFoldDB" id="V5I353"/>
<evidence type="ECO:0000313" key="7">
    <source>
        <dbReference type="Proteomes" id="UP000018001"/>
    </source>
</evidence>
<feature type="compositionally biased region" description="Acidic residues" evidence="3">
    <location>
        <begin position="158"/>
        <end position="175"/>
    </location>
</feature>
<dbReference type="GO" id="GO:0000462">
    <property type="term" value="P:maturation of SSU-rRNA from tricistronic rRNA transcript (SSU-rRNA, 5.8S rRNA, LSU-rRNA)"/>
    <property type="evidence" value="ECO:0007669"/>
    <property type="project" value="TreeGrafter"/>
</dbReference>
<organism evidence="6 7">
    <name type="scientific">Byssochlamys spectabilis (strain No. 5 / NBRC 109023)</name>
    <name type="common">Paecilomyces variotii</name>
    <dbReference type="NCBI Taxonomy" id="1356009"/>
    <lineage>
        <taxon>Eukaryota</taxon>
        <taxon>Fungi</taxon>
        <taxon>Dikarya</taxon>
        <taxon>Ascomycota</taxon>
        <taxon>Pezizomycotina</taxon>
        <taxon>Eurotiomycetes</taxon>
        <taxon>Eurotiomycetidae</taxon>
        <taxon>Eurotiales</taxon>
        <taxon>Thermoascaceae</taxon>
        <taxon>Paecilomyces</taxon>
    </lineage>
</organism>
<dbReference type="FunCoup" id="V5I353">
    <property type="interactions" value="829"/>
</dbReference>
<dbReference type="Pfam" id="PF08164">
    <property type="entry name" value="TRAUB"/>
    <property type="match status" value="1"/>
</dbReference>
<feature type="region of interest" description="Disordered" evidence="3">
    <location>
        <begin position="539"/>
        <end position="573"/>
    </location>
</feature>
<evidence type="ECO:0000259" key="4">
    <source>
        <dbReference type="Pfam" id="PF08164"/>
    </source>
</evidence>
<dbReference type="EMBL" id="BAUL01000201">
    <property type="protein sequence ID" value="GAD97465.1"/>
    <property type="molecule type" value="Genomic_DNA"/>
</dbReference>
<reference evidence="7" key="1">
    <citation type="journal article" date="2014" name="Genome Announc.">
        <title>Draft genome sequence of the formaldehyde-resistant fungus Byssochlamys spectabilis No. 5 (anamorph Paecilomyces variotii No. 5) (NBRC109023).</title>
        <authorList>
            <person name="Oka T."/>
            <person name="Ekino K."/>
            <person name="Fukuda K."/>
            <person name="Nomura Y."/>
        </authorList>
    </citation>
    <scope>NUCLEOTIDE SEQUENCE [LARGE SCALE GENOMIC DNA]</scope>
    <source>
        <strain evidence="7">No. 5 / NBRC 109023</strain>
    </source>
</reference>
<gene>
    <name evidence="6" type="ORF">PVAR5_6140</name>
</gene>
<dbReference type="PANTHER" id="PTHR15565:SF0">
    <property type="entry name" value="PROTEIN AATF"/>
    <property type="match status" value="1"/>
</dbReference>
<feature type="compositionally biased region" description="Acidic residues" evidence="3">
    <location>
        <begin position="200"/>
        <end position="219"/>
    </location>
</feature>
<dbReference type="InterPro" id="IPR039223">
    <property type="entry name" value="AATF/Bfr2"/>
</dbReference>
<dbReference type="PANTHER" id="PTHR15565">
    <property type="entry name" value="AATF PROTEIN APOPTOSIS ANTAGONIZING TRANSCRIPTION FACTOR"/>
    <property type="match status" value="1"/>
</dbReference>
<keyword evidence="7" id="KW-1185">Reference proteome</keyword>
<dbReference type="HOGENOM" id="CLU_018299_2_2_1"/>
<evidence type="ECO:0000256" key="3">
    <source>
        <dbReference type="SAM" id="MobiDB-lite"/>
    </source>
</evidence>
<feature type="compositionally biased region" description="Polar residues" evidence="3">
    <location>
        <begin position="425"/>
        <end position="434"/>
    </location>
</feature>